<feature type="compositionally biased region" description="Low complexity" evidence="5">
    <location>
        <begin position="248"/>
        <end position="284"/>
    </location>
</feature>
<dbReference type="Gene3D" id="3.30.1150.10">
    <property type="match status" value="1"/>
</dbReference>
<dbReference type="InterPro" id="IPR006260">
    <property type="entry name" value="TonB/TolA_C"/>
</dbReference>
<reference evidence="6 7" key="1">
    <citation type="journal article" date="2015" name="Genome Announc.">
        <title>Complete genome sequence of Martelella endophytica YC6887, which has antifungal activity associated with a halophyte.</title>
        <authorList>
            <person name="Khan A."/>
            <person name="Khan H."/>
            <person name="Chung E.J."/>
            <person name="Hossain M.T."/>
            <person name="Chung Y.R."/>
        </authorList>
    </citation>
    <scope>NUCLEOTIDE SEQUENCE [LARGE SCALE GENOMIC DNA]</scope>
    <source>
        <strain evidence="6">YC6887</strain>
    </source>
</reference>
<dbReference type="SUPFAM" id="SSF74653">
    <property type="entry name" value="TolA/TonB C-terminal domain"/>
    <property type="match status" value="1"/>
</dbReference>
<organism evidence="6 7">
    <name type="scientific">Martelella endophytica</name>
    <dbReference type="NCBI Taxonomy" id="1486262"/>
    <lineage>
        <taxon>Bacteria</taxon>
        <taxon>Pseudomonadati</taxon>
        <taxon>Pseudomonadota</taxon>
        <taxon>Alphaproteobacteria</taxon>
        <taxon>Hyphomicrobiales</taxon>
        <taxon>Aurantimonadaceae</taxon>
        <taxon>Martelella</taxon>
    </lineage>
</organism>
<name>A0A0D5LKC9_MAREN</name>
<keyword evidence="4" id="KW-0472">Membrane</keyword>
<sequence length="487" mass="49596">MLDSPAREEADGEPVVTPPEIEVDTAADNRFDAVVFELLSQANAKAVPLAPKTEAPPPVAAGPELSEADAEMIAPTLPRLVPLAAGRKRQVMSSAALGSVIFHALVFAMVMNVAKPVPEAPQEEGGVVVNVVSLGNGDADALAAGEDVIETPVEVEAQPVPVETARAVTAEPLEATRPVEQAQAPRPEVAETPAMEALPAAPAETPVSPALPRPEPEVLAVAPSEALSPDAVPPSAPPPAVVAETAEALPPEAASAVTPEAAEAPPPETAAALPSEPLEATPPAADTPLRATSAPSETVTATIDDPEFDIAPPVPQPSPWENEPLPEDQVAARKAAEPPPTPRRTVQRQTSGSGGQSSQNARRGAATATASSGATKAASARTGSTGDGAAAMANYAGKVGSRLRRAVAVERYYRGHGPLNATVVVRMTLNRGGGIASLSLARSSGNGAVDAIVLQRARSAGPFGSFPSSYSGNSHSFSLPINLKLER</sequence>
<proteinExistence type="predicted"/>
<dbReference type="AlphaFoldDB" id="A0A0D5LKC9"/>
<keyword evidence="3" id="KW-1133">Transmembrane helix</keyword>
<dbReference type="HOGENOM" id="CLU_559971_0_0_5"/>
<feature type="region of interest" description="Disordered" evidence="5">
    <location>
        <begin position="248"/>
        <end position="388"/>
    </location>
</feature>
<dbReference type="STRING" id="1486262.TM49_01185"/>
<dbReference type="PATRIC" id="fig|1486262.3.peg.243"/>
<accession>A0A0D5LKC9</accession>
<protein>
    <recommendedName>
        <fullName evidence="8">TonB C-terminal domain-containing protein</fullName>
    </recommendedName>
</protein>
<evidence type="ECO:0000256" key="1">
    <source>
        <dbReference type="ARBA" id="ARBA00004167"/>
    </source>
</evidence>
<dbReference type="GO" id="GO:0016020">
    <property type="term" value="C:membrane"/>
    <property type="evidence" value="ECO:0007669"/>
    <property type="project" value="UniProtKB-SubCell"/>
</dbReference>
<evidence type="ECO:0000313" key="6">
    <source>
        <dbReference type="EMBL" id="AJY44606.1"/>
    </source>
</evidence>
<dbReference type="EMBL" id="CP010803">
    <property type="protein sequence ID" value="AJY44606.1"/>
    <property type="molecule type" value="Genomic_DNA"/>
</dbReference>
<evidence type="ECO:0000256" key="5">
    <source>
        <dbReference type="SAM" id="MobiDB-lite"/>
    </source>
</evidence>
<evidence type="ECO:0000313" key="7">
    <source>
        <dbReference type="Proteomes" id="UP000032611"/>
    </source>
</evidence>
<feature type="region of interest" description="Disordered" evidence="5">
    <location>
        <begin position="1"/>
        <end position="20"/>
    </location>
</feature>
<feature type="region of interest" description="Disordered" evidence="5">
    <location>
        <begin position="169"/>
        <end position="193"/>
    </location>
</feature>
<keyword evidence="2" id="KW-0812">Transmembrane</keyword>
<evidence type="ECO:0000256" key="2">
    <source>
        <dbReference type="ARBA" id="ARBA00022692"/>
    </source>
</evidence>
<feature type="compositionally biased region" description="Low complexity" evidence="5">
    <location>
        <begin position="343"/>
        <end position="384"/>
    </location>
</feature>
<comment type="subcellular location">
    <subcellularLocation>
        <location evidence="1">Membrane</location>
        <topology evidence="1">Single-pass membrane protein</topology>
    </subcellularLocation>
</comment>
<keyword evidence="7" id="KW-1185">Reference proteome</keyword>
<evidence type="ECO:0000256" key="4">
    <source>
        <dbReference type="ARBA" id="ARBA00023136"/>
    </source>
</evidence>
<dbReference type="Proteomes" id="UP000032611">
    <property type="component" value="Chromosome"/>
</dbReference>
<evidence type="ECO:0008006" key="8">
    <source>
        <dbReference type="Google" id="ProtNLM"/>
    </source>
</evidence>
<evidence type="ECO:0000256" key="3">
    <source>
        <dbReference type="ARBA" id="ARBA00022989"/>
    </source>
</evidence>
<dbReference type="KEGG" id="mey:TM49_01185"/>
<dbReference type="RefSeq" id="WP_045679184.1">
    <property type="nucleotide sequence ID" value="NZ_CP010803.1"/>
</dbReference>
<dbReference type="NCBIfam" id="TIGR01352">
    <property type="entry name" value="tonB_Cterm"/>
    <property type="match status" value="1"/>
</dbReference>
<gene>
    <name evidence="6" type="ORF">TM49_01185</name>
</gene>
<dbReference type="OrthoDB" id="7915513at2"/>
<dbReference type="Pfam" id="PF13103">
    <property type="entry name" value="TonB_2"/>
    <property type="match status" value="1"/>
</dbReference>